<dbReference type="Gene3D" id="3.90.25.10">
    <property type="entry name" value="UDP-galactose 4-epimerase, domain 1"/>
    <property type="match status" value="1"/>
</dbReference>
<protein>
    <submittedName>
        <fullName evidence="2">NAD(P)H dehydrogenase (Quinone)</fullName>
    </submittedName>
</protein>
<gene>
    <name evidence="2" type="ORF">DFP97_11890</name>
</gene>
<dbReference type="InterPro" id="IPR036291">
    <property type="entry name" value="NAD(P)-bd_dom_sf"/>
</dbReference>
<dbReference type="Proteomes" id="UP000252415">
    <property type="component" value="Unassembled WGS sequence"/>
</dbReference>
<dbReference type="InterPro" id="IPR008030">
    <property type="entry name" value="NmrA-like"/>
</dbReference>
<dbReference type="OrthoDB" id="152510at2"/>
<proteinExistence type="predicted"/>
<dbReference type="PANTHER" id="PTHR47129:SF1">
    <property type="entry name" value="NMRA-LIKE DOMAIN-CONTAINING PROTEIN"/>
    <property type="match status" value="1"/>
</dbReference>
<sequence length="298" mass="31325">MKTTKETLLVTGASGNLGRLAVEWLLRHYNGPIIATTRNPEKLSELSGRGVTVRKADFDKPETLEEAFAGAQRLLLVSTDAIAVSGLRMKQHTDAVQASVKAGVKHIVYTSIPNPEPGSACLIAGDHYATEEMIKNSGLSYTILRNNLYADNLLPSLPQAVATGHYATAAGDGKTAYVTRQDCANTAAAALASSSTDKQIVDVTGAEALSGSDIAQIASEITGKSIQFVSLEAAQLVGIYESVGIPNGFAQVLVSFDTASSKGEYSQTSQTVQQLTGSAPASVKQFLTDNKQLFASAE</sequence>
<reference evidence="2 3" key="1">
    <citation type="submission" date="2018-07" db="EMBL/GenBank/DDBJ databases">
        <title>Genomic Encyclopedia of Type Strains, Phase III (KMG-III): the genomes of soil and plant-associated and newly described type strains.</title>
        <authorList>
            <person name="Whitman W."/>
        </authorList>
    </citation>
    <scope>NUCLEOTIDE SEQUENCE [LARGE SCALE GENOMIC DNA]</scope>
    <source>
        <strain evidence="2 3">CECT 7506</strain>
    </source>
</reference>
<dbReference type="RefSeq" id="WP_114383240.1">
    <property type="nucleotide sequence ID" value="NZ_QPJD01000018.1"/>
</dbReference>
<dbReference type="InterPro" id="IPR052718">
    <property type="entry name" value="NmrA-type_oxidoreductase"/>
</dbReference>
<organism evidence="2 3">
    <name type="scientific">Paenibacillus prosopidis</name>
    <dbReference type="NCBI Taxonomy" id="630520"/>
    <lineage>
        <taxon>Bacteria</taxon>
        <taxon>Bacillati</taxon>
        <taxon>Bacillota</taxon>
        <taxon>Bacilli</taxon>
        <taxon>Bacillales</taxon>
        <taxon>Paenibacillaceae</taxon>
        <taxon>Paenibacillus</taxon>
    </lineage>
</organism>
<dbReference type="Pfam" id="PF05368">
    <property type="entry name" value="NmrA"/>
    <property type="match status" value="1"/>
</dbReference>
<name>A0A368VKN1_9BACL</name>
<dbReference type="AlphaFoldDB" id="A0A368VKN1"/>
<keyword evidence="3" id="KW-1185">Reference proteome</keyword>
<dbReference type="SUPFAM" id="SSF51735">
    <property type="entry name" value="NAD(P)-binding Rossmann-fold domains"/>
    <property type="match status" value="1"/>
</dbReference>
<accession>A0A368VKN1</accession>
<dbReference type="EMBL" id="QPJD01000018">
    <property type="protein sequence ID" value="RCW42261.1"/>
    <property type="molecule type" value="Genomic_DNA"/>
</dbReference>
<comment type="caution">
    <text evidence="2">The sequence shown here is derived from an EMBL/GenBank/DDBJ whole genome shotgun (WGS) entry which is preliminary data.</text>
</comment>
<evidence type="ECO:0000259" key="1">
    <source>
        <dbReference type="Pfam" id="PF05368"/>
    </source>
</evidence>
<evidence type="ECO:0000313" key="3">
    <source>
        <dbReference type="Proteomes" id="UP000252415"/>
    </source>
</evidence>
<evidence type="ECO:0000313" key="2">
    <source>
        <dbReference type="EMBL" id="RCW42261.1"/>
    </source>
</evidence>
<feature type="domain" description="NmrA-like" evidence="1">
    <location>
        <begin position="5"/>
        <end position="262"/>
    </location>
</feature>
<dbReference type="PANTHER" id="PTHR47129">
    <property type="entry name" value="QUINONE OXIDOREDUCTASE 2"/>
    <property type="match status" value="1"/>
</dbReference>
<dbReference type="CDD" id="cd05269">
    <property type="entry name" value="TMR_SDR_a"/>
    <property type="match status" value="1"/>
</dbReference>
<dbReference type="Gene3D" id="3.40.50.720">
    <property type="entry name" value="NAD(P)-binding Rossmann-like Domain"/>
    <property type="match status" value="1"/>
</dbReference>